<accession>A0A077R7U0</accession>
<dbReference type="EMBL" id="HG529571">
    <property type="protein sequence ID" value="CDI53219.1"/>
    <property type="molecule type" value="Genomic_DNA"/>
</dbReference>
<evidence type="ECO:0000313" key="1">
    <source>
        <dbReference type="EMBL" id="CDI53219.1"/>
    </source>
</evidence>
<proteinExistence type="predicted"/>
<evidence type="ECO:0008006" key="2">
    <source>
        <dbReference type="Google" id="ProtNLM"/>
    </source>
</evidence>
<reference evidence="1" key="1">
    <citation type="journal article" date="2014" name="Genome Biol. Evol.">
        <title>Gene Loss Rather Than Gene Gain Is Associated with a Host Jump from Monocots to Dicots in the Smut Fungus Melanopsichium pennsylvanicum.</title>
        <authorList>
            <person name="Sharma R."/>
            <person name="Mishra B."/>
            <person name="Runge F."/>
            <person name="Thines M."/>
        </authorList>
    </citation>
    <scope>NUCLEOTIDE SEQUENCE</scope>
    <source>
        <strain evidence="1">4</strain>
    </source>
</reference>
<sequence>MPRTTALKTLSLEVREKILKAINEHDLPTTEGPRRLIIPDATVLKAEPADYNQPGMIRTRREWAQNYIDSGAVSSMLYIDESGSNLHQHVTYGRAKRGGRAIRVVPSVKGGHISYIAAIAAKGFITNFAGQAPTTETLFI</sequence>
<protein>
    <recommendedName>
        <fullName evidence="2">Transposase</fullName>
    </recommendedName>
</protein>
<organism evidence="1">
    <name type="scientific">Melanopsichium pennsylvanicum 4</name>
    <dbReference type="NCBI Taxonomy" id="1398559"/>
    <lineage>
        <taxon>Eukaryota</taxon>
        <taxon>Fungi</taxon>
        <taxon>Dikarya</taxon>
        <taxon>Basidiomycota</taxon>
        <taxon>Ustilaginomycotina</taxon>
        <taxon>Ustilaginomycetes</taxon>
        <taxon>Ustilaginales</taxon>
        <taxon>Ustilaginaceae</taxon>
        <taxon>Melanopsichium</taxon>
    </lineage>
</organism>
<dbReference type="AlphaFoldDB" id="A0A077R7U0"/>
<name>A0A077R7U0_9BASI</name>